<proteinExistence type="predicted"/>
<evidence type="ECO:0000313" key="2">
    <source>
        <dbReference type="Proteomes" id="UP000541444"/>
    </source>
</evidence>
<dbReference type="EMBL" id="JACGCM010002394">
    <property type="protein sequence ID" value="KAF6140199.1"/>
    <property type="molecule type" value="Genomic_DNA"/>
</dbReference>
<feature type="non-terminal residue" evidence="1">
    <location>
        <position position="1"/>
    </location>
</feature>
<keyword evidence="2" id="KW-1185">Reference proteome</keyword>
<evidence type="ECO:0000313" key="1">
    <source>
        <dbReference type="EMBL" id="KAF6140199.1"/>
    </source>
</evidence>
<reference evidence="1 2" key="1">
    <citation type="journal article" date="2020" name="IScience">
        <title>Genome Sequencing of the Endangered Kingdonia uniflora (Circaeasteraceae, Ranunculales) Reveals Potential Mechanisms of Evolutionary Specialization.</title>
        <authorList>
            <person name="Sun Y."/>
            <person name="Deng T."/>
            <person name="Zhang A."/>
            <person name="Moore M.J."/>
            <person name="Landis J.B."/>
            <person name="Lin N."/>
            <person name="Zhang H."/>
            <person name="Zhang X."/>
            <person name="Huang J."/>
            <person name="Zhang X."/>
            <person name="Sun H."/>
            <person name="Wang H."/>
        </authorList>
    </citation>
    <scope>NUCLEOTIDE SEQUENCE [LARGE SCALE GENOMIC DNA]</scope>
    <source>
        <strain evidence="1">TB1705</strain>
        <tissue evidence="1">Leaf</tissue>
    </source>
</reference>
<dbReference type="AlphaFoldDB" id="A0A7J7LCD2"/>
<accession>A0A7J7LCD2</accession>
<comment type="caution">
    <text evidence="1">The sequence shown here is derived from an EMBL/GenBank/DDBJ whole genome shotgun (WGS) entry which is preliminary data.</text>
</comment>
<protein>
    <submittedName>
        <fullName evidence="1">Uncharacterized protein</fullName>
    </submittedName>
</protein>
<name>A0A7J7LCD2_9MAGN</name>
<organism evidence="1 2">
    <name type="scientific">Kingdonia uniflora</name>
    <dbReference type="NCBI Taxonomy" id="39325"/>
    <lineage>
        <taxon>Eukaryota</taxon>
        <taxon>Viridiplantae</taxon>
        <taxon>Streptophyta</taxon>
        <taxon>Embryophyta</taxon>
        <taxon>Tracheophyta</taxon>
        <taxon>Spermatophyta</taxon>
        <taxon>Magnoliopsida</taxon>
        <taxon>Ranunculales</taxon>
        <taxon>Circaeasteraceae</taxon>
        <taxon>Kingdonia</taxon>
    </lineage>
</organism>
<sequence>MKKTLELKHYEWEAWHQAIKKEFHCGELAEKDDLTFIELFDQYDRFYTIAQQGPKVDYQEDFTVMG</sequence>
<gene>
    <name evidence="1" type="ORF">GIB67_000247</name>
</gene>
<dbReference type="Proteomes" id="UP000541444">
    <property type="component" value="Unassembled WGS sequence"/>
</dbReference>